<dbReference type="Proteomes" id="UP000199614">
    <property type="component" value="Unassembled WGS sequence"/>
</dbReference>
<keyword evidence="1" id="KW-0489">Methyltransferase</keyword>
<dbReference type="InterPro" id="IPR038071">
    <property type="entry name" value="UROD/MetE-like_sf"/>
</dbReference>
<keyword evidence="2" id="KW-1185">Reference proteome</keyword>
<dbReference type="SUPFAM" id="SSF51726">
    <property type="entry name" value="UROD/MetE-like"/>
    <property type="match status" value="1"/>
</dbReference>
<proteinExistence type="predicted"/>
<keyword evidence="1" id="KW-0808">Transferase</keyword>
<dbReference type="GO" id="GO:0008168">
    <property type="term" value="F:methyltransferase activity"/>
    <property type="evidence" value="ECO:0007669"/>
    <property type="project" value="UniProtKB-KW"/>
</dbReference>
<dbReference type="RefSeq" id="WP_177238336.1">
    <property type="nucleotide sequence ID" value="NZ_FOUY01000006.1"/>
</dbReference>
<accession>A0A1I4VIK2</accession>
<evidence type="ECO:0000313" key="2">
    <source>
        <dbReference type="Proteomes" id="UP000199614"/>
    </source>
</evidence>
<organism evidence="1 2">
    <name type="scientific">Pseudonocardia ammonioxydans</name>
    <dbReference type="NCBI Taxonomy" id="260086"/>
    <lineage>
        <taxon>Bacteria</taxon>
        <taxon>Bacillati</taxon>
        <taxon>Actinomycetota</taxon>
        <taxon>Actinomycetes</taxon>
        <taxon>Pseudonocardiales</taxon>
        <taxon>Pseudonocardiaceae</taxon>
        <taxon>Pseudonocardia</taxon>
    </lineage>
</organism>
<protein>
    <submittedName>
        <fullName evidence="1">5-methyltetrahydropteroyltriglutamate--homocysteine methyltransferase</fullName>
    </submittedName>
</protein>
<name>A0A1I4VIK2_PSUAM</name>
<gene>
    <name evidence="1" type="ORF">SAMN05216207_100698</name>
</gene>
<dbReference type="GO" id="GO:0032259">
    <property type="term" value="P:methylation"/>
    <property type="evidence" value="ECO:0007669"/>
    <property type="project" value="UniProtKB-KW"/>
</dbReference>
<dbReference type="AlphaFoldDB" id="A0A1I4VIK2"/>
<sequence length="122" mass="13751">MPFAETVDLVLTVAARTYSFEAANPRHEHEYHLWEDVTLPDGKVLMPGMITDASNIVEHPELIAERLERYARLVGRDHVVAGADCGFSSQATYRPEVEPRVMWAKFDALAEGARIASGRLWR</sequence>
<reference evidence="1 2" key="1">
    <citation type="submission" date="2016-10" db="EMBL/GenBank/DDBJ databases">
        <authorList>
            <person name="de Groot N.N."/>
        </authorList>
    </citation>
    <scope>NUCLEOTIDE SEQUENCE [LARGE SCALE GENOMIC DNA]</scope>
    <source>
        <strain evidence="1 2">CGMCC 4.1877</strain>
    </source>
</reference>
<dbReference type="Gene3D" id="3.20.20.210">
    <property type="match status" value="1"/>
</dbReference>
<dbReference type="EMBL" id="FOUY01000006">
    <property type="protein sequence ID" value="SFN01084.1"/>
    <property type="molecule type" value="Genomic_DNA"/>
</dbReference>
<evidence type="ECO:0000313" key="1">
    <source>
        <dbReference type="EMBL" id="SFN01084.1"/>
    </source>
</evidence>
<dbReference type="STRING" id="260086.SAMN05216207_100698"/>